<feature type="region of interest" description="Disordered" evidence="2">
    <location>
        <begin position="19"/>
        <end position="48"/>
    </location>
</feature>
<feature type="region of interest" description="Disordered" evidence="2">
    <location>
        <begin position="325"/>
        <end position="364"/>
    </location>
</feature>
<evidence type="ECO:0000256" key="2">
    <source>
        <dbReference type="SAM" id="MobiDB-lite"/>
    </source>
</evidence>
<proteinExistence type="predicted"/>
<dbReference type="Proteomes" id="UP001143700">
    <property type="component" value="Unassembled WGS sequence"/>
</dbReference>
<gene>
    <name evidence="3" type="ORF">ODV15_07850</name>
</gene>
<feature type="compositionally biased region" description="Basic and acidic residues" evidence="2">
    <location>
        <begin position="19"/>
        <end position="29"/>
    </location>
</feature>
<evidence type="ECO:0000256" key="1">
    <source>
        <dbReference type="SAM" id="Coils"/>
    </source>
</evidence>
<feature type="compositionally biased region" description="Low complexity" evidence="2">
    <location>
        <begin position="332"/>
        <end position="347"/>
    </location>
</feature>
<accession>A0A9X3W9N3</accession>
<name>A0A9X3W9N3_LACAM</name>
<reference evidence="3" key="1">
    <citation type="journal article" date="2022" name="Microorganisms">
        <title>Antibiotic Susceptibility, Resistance Gene Determinants and Corresponding Genomic Regions in Lactobacillus amylovorus Isolates Derived from Wild Boars and Domestic Pigs.</title>
        <authorList>
            <person name="Moravkova M."/>
            <person name="Kostovova I."/>
            <person name="Kavanova K."/>
            <person name="Pechar R."/>
            <person name="Stanek S."/>
            <person name="Brychta A."/>
            <person name="Zeman M."/>
            <person name="Kubasova T."/>
        </authorList>
    </citation>
    <scope>NUCLEOTIDE SEQUENCE</scope>
    <source>
        <strain evidence="3">M356A</strain>
    </source>
</reference>
<comment type="caution">
    <text evidence="3">The sequence shown here is derived from an EMBL/GenBank/DDBJ whole genome shotgun (WGS) entry which is preliminary data.</text>
</comment>
<keyword evidence="1" id="KW-0175">Coiled coil</keyword>
<protein>
    <submittedName>
        <fullName evidence="3">Uncharacterized protein</fullName>
    </submittedName>
</protein>
<evidence type="ECO:0000313" key="3">
    <source>
        <dbReference type="EMBL" id="MDB6262460.1"/>
    </source>
</evidence>
<reference evidence="3" key="2">
    <citation type="submission" date="2022-10" db="EMBL/GenBank/DDBJ databases">
        <authorList>
            <person name="Kostovova I."/>
            <person name="Moravkova M."/>
            <person name="Pechar R."/>
        </authorList>
    </citation>
    <scope>NUCLEOTIDE SEQUENCE</scope>
    <source>
        <strain evidence="3">M356A</strain>
    </source>
</reference>
<feature type="coiled-coil region" evidence="1">
    <location>
        <begin position="206"/>
        <end position="233"/>
    </location>
</feature>
<dbReference type="EMBL" id="JAOTGU010000011">
    <property type="protein sequence ID" value="MDB6262460.1"/>
    <property type="molecule type" value="Genomic_DNA"/>
</dbReference>
<evidence type="ECO:0000313" key="4">
    <source>
        <dbReference type="Proteomes" id="UP001143700"/>
    </source>
</evidence>
<sequence>MTLIVGGIVIYRHSKKKDFDMTPRDKSGDEIETDEEEEEDPSETPVYEDDVTYGADGWETWENLLQEAGIIDIRDGMIEYETGNNSRMFIALAEMQQSNPYLKTDDELAQQNAIQEVFFNGVQNPLKLTSQSQRVEMTDFLTRLKDNSQRIIGSNPQMKQYAAEVIEDTLSYQRQTDRFENRAYIQFMAIIEPDEVYGDTPEVIERQIHEKAIEKLVRQIERANGLLRRADHALAQLDTFGLLEVLYKSFNRESSVRVRLEDIVKQQKYQIFTSAIQSDKYFKKVQQMIRIETESINRARDVLTKAQEKQNARLLAEGKDYYQDMYDDNDFTNESTNTSSSNTSSSNNKDDDILSGFSLDDLDD</sequence>
<organism evidence="3 4">
    <name type="scientific">Lactobacillus amylovorus</name>
    <dbReference type="NCBI Taxonomy" id="1604"/>
    <lineage>
        <taxon>Bacteria</taxon>
        <taxon>Bacillati</taxon>
        <taxon>Bacillota</taxon>
        <taxon>Bacilli</taxon>
        <taxon>Lactobacillales</taxon>
        <taxon>Lactobacillaceae</taxon>
        <taxon>Lactobacillus</taxon>
    </lineage>
</organism>
<feature type="compositionally biased region" description="Acidic residues" evidence="2">
    <location>
        <begin position="30"/>
        <end position="48"/>
    </location>
</feature>
<dbReference type="RefSeq" id="WP_271870422.1">
    <property type="nucleotide sequence ID" value="NZ_JAOTGU010000011.1"/>
</dbReference>
<dbReference type="AlphaFoldDB" id="A0A9X3W9N3"/>